<dbReference type="Pfam" id="PF08548">
    <property type="entry name" value="Peptidase_M10_C"/>
    <property type="match status" value="2"/>
</dbReference>
<dbReference type="InterPro" id="IPR006026">
    <property type="entry name" value="Peptidase_Metallo"/>
</dbReference>
<comment type="similarity">
    <text evidence="3">Belongs to the peptidase M10B family.</text>
</comment>
<dbReference type="InterPro" id="IPR001343">
    <property type="entry name" value="Hemolysn_Ca-bd"/>
</dbReference>
<dbReference type="CDD" id="cd04277">
    <property type="entry name" value="ZnMc_serralysin_like"/>
    <property type="match status" value="1"/>
</dbReference>
<evidence type="ECO:0000256" key="4">
    <source>
        <dbReference type="ARBA" id="ARBA00022525"/>
    </source>
</evidence>
<dbReference type="Pfam" id="PF00353">
    <property type="entry name" value="HemolysinCabind"/>
    <property type="match status" value="5"/>
</dbReference>
<keyword evidence="4" id="KW-0964">Secreted</keyword>
<dbReference type="EMBL" id="JAKZEU010000001">
    <property type="protein sequence ID" value="MCQ0969123.1"/>
    <property type="molecule type" value="Genomic_DNA"/>
</dbReference>
<evidence type="ECO:0000256" key="6">
    <source>
        <dbReference type="SAM" id="MobiDB-lite"/>
    </source>
</evidence>
<dbReference type="Gene3D" id="3.40.390.10">
    <property type="entry name" value="Collagenase (Catalytic Domain)"/>
    <property type="match status" value="1"/>
</dbReference>
<keyword evidence="8" id="KW-0614">Plasmid</keyword>
<dbReference type="InterPro" id="IPR034033">
    <property type="entry name" value="Serralysin-like"/>
</dbReference>
<comment type="subcellular location">
    <subcellularLocation>
        <location evidence="2">Secreted</location>
    </subcellularLocation>
</comment>
<name>A0ABT1MNV7_9RHOB</name>
<dbReference type="InterPro" id="IPR050557">
    <property type="entry name" value="RTX_toxin/Mannuronan_C5-epim"/>
</dbReference>
<evidence type="ECO:0000256" key="3">
    <source>
        <dbReference type="ARBA" id="ARBA00009490"/>
    </source>
</evidence>
<dbReference type="Pfam" id="PF10462">
    <property type="entry name" value="Peptidase_M66"/>
    <property type="match status" value="1"/>
</dbReference>
<dbReference type="SUPFAM" id="SSF51120">
    <property type="entry name" value="beta-Roll"/>
    <property type="match status" value="4"/>
</dbReference>
<reference evidence="8 9" key="1">
    <citation type="submission" date="2022-03" db="EMBL/GenBank/DDBJ databases">
        <authorList>
            <person name="He Y."/>
        </authorList>
    </citation>
    <scope>NUCLEOTIDE SEQUENCE [LARGE SCALE GENOMIC DNA]</scope>
    <source>
        <strain evidence="8 9">TK19116</strain>
        <plasmid evidence="8">unnamed1</plasmid>
    </source>
</reference>
<dbReference type="RefSeq" id="WP_255328085.1">
    <property type="nucleotide sequence ID" value="NZ_JAKZEU010000001.1"/>
</dbReference>
<dbReference type="InterPro" id="IPR011049">
    <property type="entry name" value="Serralysin-like_metalloprot_C"/>
</dbReference>
<dbReference type="PANTHER" id="PTHR38340">
    <property type="entry name" value="S-LAYER PROTEIN"/>
    <property type="match status" value="1"/>
</dbReference>
<dbReference type="InterPro" id="IPR013858">
    <property type="entry name" value="Peptidase_M10B_C"/>
</dbReference>
<feature type="compositionally biased region" description="Basic and acidic residues" evidence="6">
    <location>
        <begin position="372"/>
        <end position="382"/>
    </location>
</feature>
<proteinExistence type="inferred from homology"/>
<evidence type="ECO:0000313" key="8">
    <source>
        <dbReference type="EMBL" id="MCQ0969123.1"/>
    </source>
</evidence>
<evidence type="ECO:0000256" key="2">
    <source>
        <dbReference type="ARBA" id="ARBA00004613"/>
    </source>
</evidence>
<evidence type="ECO:0000256" key="1">
    <source>
        <dbReference type="ARBA" id="ARBA00001913"/>
    </source>
</evidence>
<dbReference type="SUPFAM" id="SSF55486">
    <property type="entry name" value="Metalloproteases ('zincins'), catalytic domain"/>
    <property type="match status" value="1"/>
</dbReference>
<dbReference type="PRINTS" id="PR00313">
    <property type="entry name" value="CABNDNGRPT"/>
</dbReference>
<dbReference type="SMART" id="SM00235">
    <property type="entry name" value="ZnMc"/>
    <property type="match status" value="1"/>
</dbReference>
<evidence type="ECO:0000313" key="9">
    <source>
        <dbReference type="Proteomes" id="UP001203945"/>
    </source>
</evidence>
<dbReference type="Gene3D" id="2.150.10.10">
    <property type="entry name" value="Serralysin-like metalloprotease, C-terminal"/>
    <property type="match status" value="5"/>
</dbReference>
<geneLocation type="plasmid" evidence="8">
    <name>unnamed1</name>
</geneLocation>
<dbReference type="InterPro" id="IPR018511">
    <property type="entry name" value="Hemolysin-typ_Ca-bd_CS"/>
</dbReference>
<dbReference type="PROSITE" id="PS00330">
    <property type="entry name" value="HEMOLYSIN_CALCIUM"/>
    <property type="match status" value="2"/>
</dbReference>
<organism evidence="8 9">
    <name type="scientific">Paracoccus albicereus</name>
    <dbReference type="NCBI Taxonomy" id="2922394"/>
    <lineage>
        <taxon>Bacteria</taxon>
        <taxon>Pseudomonadati</taxon>
        <taxon>Pseudomonadota</taxon>
        <taxon>Alphaproteobacteria</taxon>
        <taxon>Rhodobacterales</taxon>
        <taxon>Paracoccaceae</taxon>
        <taxon>Paracoccus</taxon>
    </lineage>
</organism>
<dbReference type="Proteomes" id="UP001203945">
    <property type="component" value="Unassembled WGS sequence"/>
</dbReference>
<evidence type="ECO:0000256" key="5">
    <source>
        <dbReference type="ARBA" id="ARBA00022737"/>
    </source>
</evidence>
<dbReference type="PANTHER" id="PTHR38340:SF1">
    <property type="entry name" value="S-LAYER PROTEIN"/>
    <property type="match status" value="1"/>
</dbReference>
<gene>
    <name evidence="8" type="ORF">MLD63_01570</name>
</gene>
<comment type="cofactor">
    <cofactor evidence="1">
        <name>Ca(2+)</name>
        <dbReference type="ChEBI" id="CHEBI:29108"/>
    </cofactor>
</comment>
<evidence type="ECO:0000259" key="7">
    <source>
        <dbReference type="SMART" id="SM00235"/>
    </source>
</evidence>
<keyword evidence="5" id="KW-0677">Repeat</keyword>
<sequence length="654" mass="68011">MAIASTARVADYLTTGFWQDVGMTAPFWRIGAGDTLNVSNTLPGVEGTLARIALEAWTSVSGIQFRTVANEAAAQITLNKEGSSSHADFQYRADGSLIRSDVTMASNWSLYYGSTLDSYYMQTLVHELGHALGLGHAGPYNGQATWGIDNFYDNDSWQMSVMSYFAPTQAPAVRASYGWAITPMPADIVAIHQLYGKPTGVNDGATTYGWNSNAGGIHGYIGRALTAGTLKDPIMMTIYDQGGIDTLDLSRDRFDQRISLAAQSFSDVLGQTGNLGIAYETVIENVRAGLGHDTVIGNIVANSLSGGVGNDRLFGGGGHDTLLGDDGNDLLSGDAGNDLLIGSLGNDRMMGGAGRDTLSGGAGNDSMAGGTDADRLNGHDGADLIDGQEGSDTLIGGAGNDTLSGGAGNDLINGGSGLNLLAGNHGNDTIIGAGDRDRVFSGVGDDRMVLYGGNDVGYGGTGNDRLNGGNGADTLRGEDGNDTLYGGLHNDLLLGGAGNDSLMGDRHDDRLDGGIGDDWLSGGWENDRLWGRAGADTVNGGRGNDTLDGGGDADLLIGGGGADRFIFRAASDSRMAAPDTIADFQRGTDRMDFTAMELTWCGQTAFSGEDRAELRYETEGADLFVLADANGDGTANLRLCLSDVDAITAQDFLL</sequence>
<protein>
    <submittedName>
        <fullName evidence="8">M10 family metallopeptidase C-terminal domain-containing protein</fullName>
    </submittedName>
</protein>
<dbReference type="InterPro" id="IPR024079">
    <property type="entry name" value="MetalloPept_cat_dom_sf"/>
</dbReference>
<comment type="caution">
    <text evidence="8">The sequence shown here is derived from an EMBL/GenBank/DDBJ whole genome shotgun (WGS) entry which is preliminary data.</text>
</comment>
<feature type="region of interest" description="Disordered" evidence="6">
    <location>
        <begin position="352"/>
        <end position="398"/>
    </location>
</feature>
<feature type="domain" description="Peptidase metallopeptidase" evidence="7">
    <location>
        <begin position="24"/>
        <end position="167"/>
    </location>
</feature>
<accession>A0ABT1MNV7</accession>
<keyword evidence="9" id="KW-1185">Reference proteome</keyword>